<comment type="caution">
    <text evidence="3">The sequence shown here is derived from an EMBL/GenBank/DDBJ whole genome shotgun (WGS) entry which is preliminary data.</text>
</comment>
<keyword evidence="3" id="KW-0418">Kinase</keyword>
<reference evidence="3" key="1">
    <citation type="journal article" date="2014" name="Int. J. Syst. Evol. Microbiol.">
        <title>Complete genome sequence of Corynebacterium casei LMG S-19264T (=DSM 44701T), isolated from a smear-ripened cheese.</title>
        <authorList>
            <consortium name="US DOE Joint Genome Institute (JGI-PGF)"/>
            <person name="Walter F."/>
            <person name="Albersmeier A."/>
            <person name="Kalinowski J."/>
            <person name="Ruckert C."/>
        </authorList>
    </citation>
    <scope>NUCLEOTIDE SEQUENCE</scope>
    <source>
        <strain evidence="3">CGMCC 1.15425</strain>
    </source>
</reference>
<dbReference type="SUPFAM" id="SSF55874">
    <property type="entry name" value="ATPase domain of HSP90 chaperone/DNA topoisomerase II/histidine kinase"/>
    <property type="match status" value="1"/>
</dbReference>
<dbReference type="InterPro" id="IPR050640">
    <property type="entry name" value="Bact_2-comp_sensor_kinase"/>
</dbReference>
<dbReference type="RefSeq" id="WP_082866336.1">
    <property type="nucleotide sequence ID" value="NZ_BMIY01000004.1"/>
</dbReference>
<proteinExistence type="predicted"/>
<evidence type="ECO:0000313" key="3">
    <source>
        <dbReference type="EMBL" id="GGG55253.1"/>
    </source>
</evidence>
<dbReference type="OrthoDB" id="2514702at2"/>
<organism evidence="3 4">
    <name type="scientific">Pseudohongiella nitratireducens</name>
    <dbReference type="NCBI Taxonomy" id="1768907"/>
    <lineage>
        <taxon>Bacteria</taxon>
        <taxon>Pseudomonadati</taxon>
        <taxon>Pseudomonadota</taxon>
        <taxon>Gammaproteobacteria</taxon>
        <taxon>Pseudomonadales</taxon>
        <taxon>Pseudohongiellaceae</taxon>
        <taxon>Pseudohongiella</taxon>
    </lineage>
</organism>
<dbReference type="Pfam" id="PF06580">
    <property type="entry name" value="His_kinase"/>
    <property type="match status" value="1"/>
</dbReference>
<feature type="transmembrane region" description="Helical" evidence="1">
    <location>
        <begin position="53"/>
        <end position="70"/>
    </location>
</feature>
<dbReference type="Gene3D" id="3.30.565.10">
    <property type="entry name" value="Histidine kinase-like ATPase, C-terminal domain"/>
    <property type="match status" value="1"/>
</dbReference>
<dbReference type="AlphaFoldDB" id="A0A917GRJ0"/>
<keyword evidence="1" id="KW-0472">Membrane</keyword>
<name>A0A917GRJ0_9GAMM</name>
<dbReference type="InterPro" id="IPR003594">
    <property type="entry name" value="HATPase_dom"/>
</dbReference>
<keyword evidence="3" id="KW-0808">Transferase</keyword>
<dbReference type="Proteomes" id="UP000627715">
    <property type="component" value="Unassembled WGS sequence"/>
</dbReference>
<protein>
    <submittedName>
        <fullName evidence="3">Histidine kinase</fullName>
    </submittedName>
</protein>
<reference evidence="3" key="2">
    <citation type="submission" date="2020-09" db="EMBL/GenBank/DDBJ databases">
        <authorList>
            <person name="Sun Q."/>
            <person name="Zhou Y."/>
        </authorList>
    </citation>
    <scope>NUCLEOTIDE SEQUENCE</scope>
    <source>
        <strain evidence="3">CGMCC 1.15425</strain>
    </source>
</reference>
<gene>
    <name evidence="3" type="ORF">GCM10011403_10410</name>
</gene>
<sequence>MLPTSLIMLPSHPFWRREIQFWIFQLIGWSLWIALLVLRDLTFIPREYILERVLVFLVDASIGIVLTTGLRHLYRAVWDFNMALRLIAVVLGCWAASQAWRPIKWLITDSDFGSTVDLIGYGWATFSQWMPVSMTLLLIWSVLYFFLKYYHLFQREKQKSLRSEALAHEAQLRMLRYQLNPHFLFNTLNAISTLIMVQSNDQANSMITRLSKFLRYSLEHDPFDKVDLLHEIESLNLYLHIEKVRFEERLTVHFEVPSELEDALVPSMLLQPLVENAIKHAIARSESGGTIWIQAELCQNDKLCITVADNGPGGSDHPTSTGVGLKNIRDRLQEIYGEAYQLGSSPRKPKGFQVTVTIPYEQG</sequence>
<dbReference type="InterPro" id="IPR005467">
    <property type="entry name" value="His_kinase_dom"/>
</dbReference>
<keyword evidence="4" id="KW-1185">Reference proteome</keyword>
<dbReference type="PROSITE" id="PS50109">
    <property type="entry name" value="HIS_KIN"/>
    <property type="match status" value="1"/>
</dbReference>
<dbReference type="PANTHER" id="PTHR34220:SF7">
    <property type="entry name" value="SENSOR HISTIDINE KINASE YPDA"/>
    <property type="match status" value="1"/>
</dbReference>
<feature type="domain" description="Histidine kinase" evidence="2">
    <location>
        <begin position="165"/>
        <end position="362"/>
    </location>
</feature>
<dbReference type="Pfam" id="PF02518">
    <property type="entry name" value="HATPase_c"/>
    <property type="match status" value="1"/>
</dbReference>
<dbReference type="GO" id="GO:0016020">
    <property type="term" value="C:membrane"/>
    <property type="evidence" value="ECO:0007669"/>
    <property type="project" value="InterPro"/>
</dbReference>
<keyword evidence="1" id="KW-1133">Transmembrane helix</keyword>
<dbReference type="InterPro" id="IPR010559">
    <property type="entry name" value="Sig_transdc_His_kin_internal"/>
</dbReference>
<evidence type="ECO:0000313" key="4">
    <source>
        <dbReference type="Proteomes" id="UP000627715"/>
    </source>
</evidence>
<keyword evidence="1" id="KW-0812">Transmembrane</keyword>
<evidence type="ECO:0000256" key="1">
    <source>
        <dbReference type="SAM" id="Phobius"/>
    </source>
</evidence>
<feature type="transmembrane region" description="Helical" evidence="1">
    <location>
        <begin position="82"/>
        <end position="100"/>
    </location>
</feature>
<accession>A0A917GRJ0</accession>
<dbReference type="GO" id="GO:0000155">
    <property type="term" value="F:phosphorelay sensor kinase activity"/>
    <property type="evidence" value="ECO:0007669"/>
    <property type="project" value="InterPro"/>
</dbReference>
<dbReference type="EMBL" id="BMIY01000004">
    <property type="protein sequence ID" value="GGG55253.1"/>
    <property type="molecule type" value="Genomic_DNA"/>
</dbReference>
<evidence type="ECO:0000259" key="2">
    <source>
        <dbReference type="PROSITE" id="PS50109"/>
    </source>
</evidence>
<dbReference type="InterPro" id="IPR036890">
    <property type="entry name" value="HATPase_C_sf"/>
</dbReference>
<dbReference type="PANTHER" id="PTHR34220">
    <property type="entry name" value="SENSOR HISTIDINE KINASE YPDA"/>
    <property type="match status" value="1"/>
</dbReference>
<feature type="transmembrane region" description="Helical" evidence="1">
    <location>
        <begin position="120"/>
        <end position="147"/>
    </location>
</feature>
<feature type="transmembrane region" description="Helical" evidence="1">
    <location>
        <begin position="21"/>
        <end position="41"/>
    </location>
</feature>
<dbReference type="SMART" id="SM00387">
    <property type="entry name" value="HATPase_c"/>
    <property type="match status" value="1"/>
</dbReference>